<protein>
    <submittedName>
        <fullName evidence="2">Uncharacterized protein</fullName>
    </submittedName>
</protein>
<feature type="compositionally biased region" description="Pro residues" evidence="1">
    <location>
        <begin position="96"/>
        <end position="164"/>
    </location>
</feature>
<evidence type="ECO:0000313" key="3">
    <source>
        <dbReference type="Proteomes" id="UP001432062"/>
    </source>
</evidence>
<keyword evidence="3" id="KW-1185">Reference proteome</keyword>
<evidence type="ECO:0000256" key="1">
    <source>
        <dbReference type="SAM" id="MobiDB-lite"/>
    </source>
</evidence>
<reference evidence="2" key="1">
    <citation type="submission" date="2022-10" db="EMBL/GenBank/DDBJ databases">
        <title>The complete genomes of actinobacterial strains from the NBC collection.</title>
        <authorList>
            <person name="Joergensen T.S."/>
            <person name="Alvarez Arevalo M."/>
            <person name="Sterndorff E.B."/>
            <person name="Faurdal D."/>
            <person name="Vuksanovic O."/>
            <person name="Mourched A.-S."/>
            <person name="Charusanti P."/>
            <person name="Shaw S."/>
            <person name="Blin K."/>
            <person name="Weber T."/>
        </authorList>
    </citation>
    <scope>NUCLEOTIDE SEQUENCE</scope>
    <source>
        <strain evidence="2">NBC_01482</strain>
    </source>
</reference>
<feature type="region of interest" description="Disordered" evidence="1">
    <location>
        <begin position="91"/>
        <end position="164"/>
    </location>
</feature>
<dbReference type="Proteomes" id="UP001432062">
    <property type="component" value="Chromosome"/>
</dbReference>
<dbReference type="RefSeq" id="WP_327101198.1">
    <property type="nucleotide sequence ID" value="NZ_CP109149.1"/>
</dbReference>
<sequence length="164" mass="17527">MPDEQQRVDPQDERAMLGKLLSANAELVVGVLRPEEGTPSVPVLAALTATRNLSRLVDDILHTLARQAREEGHTWAEIGDLLGTSRQAAFQRFSGPMPPMGPFPTPPIPPTPPMPPNPPVPPTPPGFPTPPTGFPAPPRMPMPPGPPPMPTPPDMPKPPTPPTR</sequence>
<proteinExistence type="predicted"/>
<dbReference type="PRINTS" id="PR01217">
    <property type="entry name" value="PRICHEXTENSN"/>
</dbReference>
<name>A0ABZ1YY70_9NOCA</name>
<gene>
    <name evidence="2" type="ORF">OG563_08235</name>
</gene>
<dbReference type="EMBL" id="CP109441">
    <property type="protein sequence ID" value="WUV48173.1"/>
    <property type="molecule type" value="Genomic_DNA"/>
</dbReference>
<accession>A0ABZ1YY70</accession>
<organism evidence="2 3">
    <name type="scientific">Nocardia vinacea</name>
    <dbReference type="NCBI Taxonomy" id="96468"/>
    <lineage>
        <taxon>Bacteria</taxon>
        <taxon>Bacillati</taxon>
        <taxon>Actinomycetota</taxon>
        <taxon>Actinomycetes</taxon>
        <taxon>Mycobacteriales</taxon>
        <taxon>Nocardiaceae</taxon>
        <taxon>Nocardia</taxon>
    </lineage>
</organism>
<evidence type="ECO:0000313" key="2">
    <source>
        <dbReference type="EMBL" id="WUV48173.1"/>
    </source>
</evidence>